<dbReference type="InterPro" id="IPR042002">
    <property type="entry name" value="Sortase_C"/>
</dbReference>
<accession>A0ABW8KPL6</accession>
<keyword evidence="2" id="KW-1133">Transmembrane helix</keyword>
<gene>
    <name evidence="3" type="ORF">OCH74_05980</name>
</gene>
<keyword evidence="1" id="KW-0378">Hydrolase</keyword>
<organism evidence="3 4">
    <name type="scientific">Bifidobacterium thermacidophilum</name>
    <dbReference type="NCBI Taxonomy" id="246618"/>
    <lineage>
        <taxon>Bacteria</taxon>
        <taxon>Bacillati</taxon>
        <taxon>Actinomycetota</taxon>
        <taxon>Actinomycetes</taxon>
        <taxon>Bifidobacteriales</taxon>
        <taxon>Bifidobacteriaceae</taxon>
        <taxon>Bifidobacterium</taxon>
    </lineage>
</organism>
<dbReference type="InterPro" id="IPR005754">
    <property type="entry name" value="Sortase"/>
</dbReference>
<dbReference type="NCBIfam" id="NF033745">
    <property type="entry name" value="class_C_sortase"/>
    <property type="match status" value="1"/>
</dbReference>
<dbReference type="Gene3D" id="2.40.260.10">
    <property type="entry name" value="Sortase"/>
    <property type="match status" value="1"/>
</dbReference>
<dbReference type="EMBL" id="JAOQBW010000003">
    <property type="protein sequence ID" value="MFK3576403.1"/>
    <property type="molecule type" value="Genomic_DNA"/>
</dbReference>
<dbReference type="NCBIfam" id="TIGR01076">
    <property type="entry name" value="sortase_fam"/>
    <property type="match status" value="1"/>
</dbReference>
<dbReference type="SUPFAM" id="SSF63817">
    <property type="entry name" value="Sortase"/>
    <property type="match status" value="1"/>
</dbReference>
<keyword evidence="2" id="KW-0472">Membrane</keyword>
<feature type="transmembrane region" description="Helical" evidence="2">
    <location>
        <begin position="28"/>
        <end position="49"/>
    </location>
</feature>
<dbReference type="CDD" id="cd05827">
    <property type="entry name" value="Sortase_C"/>
    <property type="match status" value="1"/>
</dbReference>
<dbReference type="Pfam" id="PF04203">
    <property type="entry name" value="Sortase"/>
    <property type="match status" value="1"/>
</dbReference>
<dbReference type="InterPro" id="IPR023365">
    <property type="entry name" value="Sortase_dom-sf"/>
</dbReference>
<dbReference type="RefSeq" id="WP_404440991.1">
    <property type="nucleotide sequence ID" value="NZ_JAOQBW010000003.1"/>
</dbReference>
<name>A0ABW8KPL6_9BIFI</name>
<feature type="transmembrane region" description="Helical" evidence="2">
    <location>
        <begin position="266"/>
        <end position="290"/>
    </location>
</feature>
<evidence type="ECO:0000313" key="3">
    <source>
        <dbReference type="EMBL" id="MFK3576403.1"/>
    </source>
</evidence>
<evidence type="ECO:0000256" key="1">
    <source>
        <dbReference type="ARBA" id="ARBA00022801"/>
    </source>
</evidence>
<protein>
    <submittedName>
        <fullName evidence="3">Class C sortase</fullName>
    </submittedName>
</protein>
<reference evidence="3 4" key="1">
    <citation type="submission" date="2022-09" db="EMBL/GenBank/DDBJ databases">
        <title>Genome sequencing of four strains from tibetan pig.</title>
        <authorList>
            <person name="Feng J."/>
        </authorList>
    </citation>
    <scope>NUCLEOTIDE SEQUENCE [LARGE SCALE GENOMIC DNA]</scope>
    <source>
        <strain evidence="3 4">11-1-1</strain>
    </source>
</reference>
<sequence length="311" mass="34124">MTDYATQSNGVGTVLSDEDKTVRRRFGIYDAVIAAFLVVLIVGLGLLAYPTVSDWWNRWHQSAAVAGYVSRSDRLSATRRKQAIDQARAYNAWLAAAPDRWHPSSQDTQRYDNTLNVTGDGVMAYLSIPKIHVQLPIYHGTDSSVLQVGIGHLQGTSLPVGGVSTHAAMSGHTGLPSATLLSNLDQLRKGDIFAFHVLGETYTYQVDRIDVVLPNDLSKLTLDHGKDEATLITCTPYGVNTHRLLVRGHRIANRPDRTAYDTPNAMLARLCGLGAGVGTLAVGWLALLIAGWRRRRRVGPIPVRHRGVMRR</sequence>
<evidence type="ECO:0000313" key="4">
    <source>
        <dbReference type="Proteomes" id="UP001620273"/>
    </source>
</evidence>
<dbReference type="Proteomes" id="UP001620273">
    <property type="component" value="Unassembled WGS sequence"/>
</dbReference>
<proteinExistence type="predicted"/>
<evidence type="ECO:0000256" key="2">
    <source>
        <dbReference type="SAM" id="Phobius"/>
    </source>
</evidence>
<keyword evidence="4" id="KW-1185">Reference proteome</keyword>
<comment type="caution">
    <text evidence="3">The sequence shown here is derived from an EMBL/GenBank/DDBJ whole genome shotgun (WGS) entry which is preliminary data.</text>
</comment>
<keyword evidence="2" id="KW-0812">Transmembrane</keyword>